<organism evidence="1 2">
    <name type="scientific">Lepagella muris</name>
    <dbReference type="NCBI Taxonomy" id="3032870"/>
    <lineage>
        <taxon>Bacteria</taxon>
        <taxon>Pseudomonadati</taxon>
        <taxon>Bacteroidota</taxon>
        <taxon>Bacteroidia</taxon>
        <taxon>Bacteroidales</taxon>
        <taxon>Muribaculaceae</taxon>
        <taxon>Lepagella</taxon>
    </lineage>
</organism>
<accession>A0AC61RFE7</accession>
<evidence type="ECO:0000313" key="1">
    <source>
        <dbReference type="EMBL" id="TGY78863.1"/>
    </source>
</evidence>
<gene>
    <name evidence="1" type="ORF">E5331_08655</name>
</gene>
<proteinExistence type="predicted"/>
<protein>
    <submittedName>
        <fullName evidence="1">Uncharacterized protein</fullName>
    </submittedName>
</protein>
<reference evidence="1" key="1">
    <citation type="submission" date="2019-04" db="EMBL/GenBank/DDBJ databases">
        <title>Microbes associate with the intestines of laboratory mice.</title>
        <authorList>
            <person name="Navarre W."/>
            <person name="Wong E."/>
            <person name="Huang K."/>
            <person name="Tropini C."/>
            <person name="Ng K."/>
            <person name="Yu B."/>
        </authorList>
    </citation>
    <scope>NUCLEOTIDE SEQUENCE</scope>
    <source>
        <strain evidence="1">NM04_E33</strain>
    </source>
</reference>
<name>A0AC61RFE7_9BACT</name>
<dbReference type="Proteomes" id="UP000306319">
    <property type="component" value="Unassembled WGS sequence"/>
</dbReference>
<dbReference type="EMBL" id="SRYB01000010">
    <property type="protein sequence ID" value="TGY78863.1"/>
    <property type="molecule type" value="Genomic_DNA"/>
</dbReference>
<keyword evidence="2" id="KW-1185">Reference proteome</keyword>
<sequence>MKKQHNYLVMKGKQFLLSCMATIALTAAVYLGITPFSNGKNTYNSLIIENIEALTEDIELPEPKGYYVFHMPQFDKNGSPTGKCMASCSPMFQYPGNSSTCHAHGYNNCC</sequence>
<evidence type="ECO:0000313" key="2">
    <source>
        <dbReference type="Proteomes" id="UP000306319"/>
    </source>
</evidence>
<comment type="caution">
    <text evidence="1">The sequence shown here is derived from an EMBL/GenBank/DDBJ whole genome shotgun (WGS) entry which is preliminary data.</text>
</comment>